<dbReference type="PANTHER" id="PTHR10773:SF19">
    <property type="match status" value="1"/>
</dbReference>
<protein>
    <submittedName>
        <fullName evidence="2">Uncharacterized protein</fullName>
    </submittedName>
</protein>
<dbReference type="PANTHER" id="PTHR10773">
    <property type="entry name" value="DNA-DIRECTED RNA POLYMERASES I, II, AND III SUBUNIT RPABC2"/>
    <property type="match status" value="1"/>
</dbReference>
<evidence type="ECO:0000313" key="3">
    <source>
        <dbReference type="Proteomes" id="UP001153709"/>
    </source>
</evidence>
<feature type="region of interest" description="Disordered" evidence="1">
    <location>
        <begin position="21"/>
        <end position="51"/>
    </location>
</feature>
<dbReference type="EMBL" id="OU898280">
    <property type="protein sequence ID" value="CAG9834810.1"/>
    <property type="molecule type" value="Genomic_DNA"/>
</dbReference>
<dbReference type="OrthoDB" id="6760765at2759"/>
<proteinExistence type="predicted"/>
<evidence type="ECO:0000256" key="1">
    <source>
        <dbReference type="SAM" id="MobiDB-lite"/>
    </source>
</evidence>
<accession>A0A9N9T3E1</accession>
<dbReference type="AlphaFoldDB" id="A0A9N9T3E1"/>
<keyword evidence="3" id="KW-1185">Reference proteome</keyword>
<reference evidence="2" key="1">
    <citation type="submission" date="2022-01" db="EMBL/GenBank/DDBJ databases">
        <authorList>
            <person name="King R."/>
        </authorList>
    </citation>
    <scope>NUCLEOTIDE SEQUENCE</scope>
</reference>
<organism evidence="2 3">
    <name type="scientific">Diabrotica balteata</name>
    <name type="common">Banded cucumber beetle</name>
    <dbReference type="NCBI Taxonomy" id="107213"/>
    <lineage>
        <taxon>Eukaryota</taxon>
        <taxon>Metazoa</taxon>
        <taxon>Ecdysozoa</taxon>
        <taxon>Arthropoda</taxon>
        <taxon>Hexapoda</taxon>
        <taxon>Insecta</taxon>
        <taxon>Pterygota</taxon>
        <taxon>Neoptera</taxon>
        <taxon>Endopterygota</taxon>
        <taxon>Coleoptera</taxon>
        <taxon>Polyphaga</taxon>
        <taxon>Cucujiformia</taxon>
        <taxon>Chrysomeloidea</taxon>
        <taxon>Chrysomelidae</taxon>
        <taxon>Galerucinae</taxon>
        <taxon>Diabroticina</taxon>
        <taxon>Diabroticites</taxon>
        <taxon>Diabrotica</taxon>
    </lineage>
</organism>
<gene>
    <name evidence="2" type="ORF">DIABBA_LOCUS8077</name>
</gene>
<name>A0A9N9T3E1_DIABA</name>
<dbReference type="Proteomes" id="UP001153709">
    <property type="component" value="Chromosome 5"/>
</dbReference>
<sequence>MSSRAQKLIELAISSLLTENVEDNHGHGGQSVVDMDYERSPSSSMRRHNTDTSFTVSQVAPILSDEVDKILSSDGKNYINLDNLALHEDENIVYEELRPLTMTSKIPIATDQVEPLIRNELVQSQPVTETENDINLANVELQDGNVSESEKVSTTRNKTKKRKREPEKWIKNVKKQLKNSGKAYQTVKGRTVPAKKPKPPCTNCRLKCPEKINEESRLKLFEDFWNIGDLTKQRYYIKTCMGVVKPKYSLHNANSTRSLNVSYHFTIHAEKIRPKKDQCSLCLSYQNATGDDKLQLMCAYEQHLKERDLCREDKRADIASCKNDESKIICCYDMQAVLQTPSGNDSLFFYKRRLNVYNCTVYDVVSKAANCYLWNESLGGFINPNHHEPITINYKLTIHYLTIDYL</sequence>
<evidence type="ECO:0000313" key="2">
    <source>
        <dbReference type="EMBL" id="CAG9834810.1"/>
    </source>
</evidence>
<feature type="region of interest" description="Disordered" evidence="1">
    <location>
        <begin position="145"/>
        <end position="166"/>
    </location>
</feature>